<dbReference type="Gene3D" id="3.30.420.40">
    <property type="match status" value="2"/>
</dbReference>
<dbReference type="Gene3D" id="3.90.640.10">
    <property type="entry name" value="Actin, Chain A, domain 4"/>
    <property type="match status" value="1"/>
</dbReference>
<dbReference type="OrthoDB" id="2963168at2759"/>
<evidence type="ECO:0000313" key="1">
    <source>
        <dbReference type="EMBL" id="EUC62807.1"/>
    </source>
</evidence>
<dbReference type="InterPro" id="IPR043129">
    <property type="entry name" value="ATPase_NBD"/>
</dbReference>
<dbReference type="PANTHER" id="PTHR14187:SF5">
    <property type="entry name" value="HEAT SHOCK 70 KDA PROTEIN 12A"/>
    <property type="match status" value="1"/>
</dbReference>
<dbReference type="PANTHER" id="PTHR14187">
    <property type="entry name" value="ALPHA KINASE/ELONGATION FACTOR 2 KINASE"/>
    <property type="match status" value="1"/>
</dbReference>
<reference evidence="2" key="1">
    <citation type="journal article" date="2014" name="Genome Announc.">
        <title>Draft genome sequence of the plant-pathogenic soil fungus Rhizoctonia solani anastomosis group 3 strain Rhs1AP.</title>
        <authorList>
            <person name="Cubeta M.A."/>
            <person name="Thomas E."/>
            <person name="Dean R.A."/>
            <person name="Jabaji S."/>
            <person name="Neate S.M."/>
            <person name="Tavantzis S."/>
            <person name="Toda T."/>
            <person name="Vilgalys R."/>
            <person name="Bharathan N."/>
            <person name="Fedorova-Abrams N."/>
            <person name="Pakala S.B."/>
            <person name="Pakala S.M."/>
            <person name="Zafar N."/>
            <person name="Joardar V."/>
            <person name="Losada L."/>
            <person name="Nierman W.C."/>
        </authorList>
    </citation>
    <scope>NUCLEOTIDE SEQUENCE [LARGE SCALE GENOMIC DNA]</scope>
    <source>
        <strain evidence="2">AG-3</strain>
    </source>
</reference>
<dbReference type="EMBL" id="JATN01000317">
    <property type="protein sequence ID" value="EUC62807.1"/>
    <property type="molecule type" value="Genomic_DNA"/>
</dbReference>
<gene>
    <name evidence="1" type="ORF">RSOL_455540</name>
</gene>
<protein>
    <submittedName>
        <fullName evidence="1">Heat shock 70 kDa protein 12A</fullName>
    </submittedName>
</protein>
<dbReference type="CDD" id="cd10170">
    <property type="entry name" value="ASKHA_NBD_HSP70"/>
    <property type="match status" value="1"/>
</dbReference>
<comment type="caution">
    <text evidence="1">The sequence shown here is derived from an EMBL/GenBank/DDBJ whole genome shotgun (WGS) entry which is preliminary data.</text>
</comment>
<dbReference type="AlphaFoldDB" id="X8JGF6"/>
<proteinExistence type="predicted"/>
<accession>X8JGF6</accession>
<sequence>MRIFAPGSWNGPPKIILGIDVGATQSAVAFTYLSPGAAQTLCRVQEWPGQPNHKGQSRIPTVVSYNKESKPVCFGAEAIESLEEGCTLVRNFKLHLHPPELRDQYDIKLEALPEGLTLNQVYTDFMAYLFAHTKKYFWEHVLNGGKIWQACYEDMTIVLAHPNGWGVVEQGFLRQAAIAANLVNKENACSNLQFVSEAEASVHYCIFHSNLHHGMNKDIRFVVCDAGGSTIDTTAYRVVNESPLLELAETKASSCVQNGGVCVDIEFQKYLSSVLSKIDAPQEFVQDYMLAGMRDFEENVKKEFDGTNATHRINLGAGRKSYEEMGIRFGRLNLPGHTMRAFFDRSVETAVRSIREQMEAGCQHILLVGGFGESLYLRREVMSQFEGKGCSVTVTNDPNAKAVADGSVIWGAKRSVIARATRKAYGIQVLTPYDQNNVEHRGRKTIVECDGVKKVVGCWSQIVDKDTVVDAKDAIREEYQRLYESPNAKLGQFTVKVFSYNGVDGNTNTWLTDQNGHIAPGFQEVCQIEADLGGMRKALKNNEHKQRRNWFQSKKYFHLDFKVAIQFGDTELRAFLEWEKKGATFISPAVIIPREPGFIVSSGFRASDNLNNI</sequence>
<dbReference type="SUPFAM" id="SSF53067">
    <property type="entry name" value="Actin-like ATPase domain"/>
    <property type="match status" value="2"/>
</dbReference>
<keyword evidence="1" id="KW-0346">Stress response</keyword>
<evidence type="ECO:0000313" key="2">
    <source>
        <dbReference type="Proteomes" id="UP000030108"/>
    </source>
</evidence>
<name>X8JGF6_9AGAM</name>
<organism evidence="1 2">
    <name type="scientific">Rhizoctonia solani AG-3 Rhs1AP</name>
    <dbReference type="NCBI Taxonomy" id="1086054"/>
    <lineage>
        <taxon>Eukaryota</taxon>
        <taxon>Fungi</taxon>
        <taxon>Dikarya</taxon>
        <taxon>Basidiomycota</taxon>
        <taxon>Agaricomycotina</taxon>
        <taxon>Agaricomycetes</taxon>
        <taxon>Cantharellales</taxon>
        <taxon>Ceratobasidiaceae</taxon>
        <taxon>Rhizoctonia</taxon>
    </lineage>
</organism>
<dbReference type="Proteomes" id="UP000030108">
    <property type="component" value="Unassembled WGS sequence"/>
</dbReference>